<dbReference type="AlphaFoldDB" id="A0A1G7GBE6"/>
<dbReference type="GO" id="GO:0016646">
    <property type="term" value="F:oxidoreductase activity, acting on the CH-NH group of donors, NAD or NADP as acceptor"/>
    <property type="evidence" value="ECO:0007669"/>
    <property type="project" value="UniProtKB-ARBA"/>
</dbReference>
<dbReference type="Gene3D" id="2.30.110.10">
    <property type="entry name" value="Electron Transport, Fmn-binding Protein, Chain A"/>
    <property type="match status" value="1"/>
</dbReference>
<evidence type="ECO:0000313" key="6">
    <source>
        <dbReference type="Proteomes" id="UP000198748"/>
    </source>
</evidence>
<dbReference type="RefSeq" id="WP_090150362.1">
    <property type="nucleotide sequence ID" value="NZ_FNAN01000007.1"/>
</dbReference>
<dbReference type="SUPFAM" id="SSF50475">
    <property type="entry name" value="FMN-binding split barrel"/>
    <property type="match status" value="1"/>
</dbReference>
<dbReference type="STRING" id="659014.SAMN04487996_107196"/>
<dbReference type="Pfam" id="PF01613">
    <property type="entry name" value="Flavin_Reduct"/>
    <property type="match status" value="1"/>
</dbReference>
<evidence type="ECO:0000256" key="1">
    <source>
        <dbReference type="ARBA" id="ARBA00001917"/>
    </source>
</evidence>
<dbReference type="Proteomes" id="UP000198748">
    <property type="component" value="Unassembled WGS sequence"/>
</dbReference>
<dbReference type="InterPro" id="IPR002563">
    <property type="entry name" value="Flavin_Rdtase-like_dom"/>
</dbReference>
<dbReference type="PANTHER" id="PTHR43567:SF1">
    <property type="entry name" value="FLAVOREDOXIN"/>
    <property type="match status" value="1"/>
</dbReference>
<dbReference type="InterPro" id="IPR012349">
    <property type="entry name" value="Split_barrel_FMN-bd"/>
</dbReference>
<protein>
    <submittedName>
        <fullName evidence="5">NADH-FMN oxidoreductase RutF, flavin reductase (DIM6/NTAB) family</fullName>
    </submittedName>
</protein>
<gene>
    <name evidence="5" type="ORF">SAMN04487996_107196</name>
</gene>
<keyword evidence="6" id="KW-1185">Reference proteome</keyword>
<evidence type="ECO:0000259" key="4">
    <source>
        <dbReference type="Pfam" id="PF01613"/>
    </source>
</evidence>
<accession>A0A1G7GBE6</accession>
<evidence type="ECO:0000256" key="3">
    <source>
        <dbReference type="ARBA" id="ARBA00038054"/>
    </source>
</evidence>
<comment type="similarity">
    <text evidence="3">Belongs to the flavoredoxin family.</text>
</comment>
<feature type="domain" description="Flavin reductase like" evidence="4">
    <location>
        <begin position="12"/>
        <end position="164"/>
    </location>
</feature>
<reference evidence="6" key="1">
    <citation type="submission" date="2016-10" db="EMBL/GenBank/DDBJ databases">
        <authorList>
            <person name="Varghese N."/>
            <person name="Submissions S."/>
        </authorList>
    </citation>
    <scope>NUCLEOTIDE SEQUENCE [LARGE SCALE GENOMIC DNA]</scope>
    <source>
        <strain evidence="6">DSM 25329</strain>
    </source>
</reference>
<dbReference type="EMBL" id="FNAN01000007">
    <property type="protein sequence ID" value="SDE85474.1"/>
    <property type="molecule type" value="Genomic_DNA"/>
</dbReference>
<proteinExistence type="inferred from homology"/>
<comment type="cofactor">
    <cofactor evidence="1">
        <name>FMN</name>
        <dbReference type="ChEBI" id="CHEBI:58210"/>
    </cofactor>
</comment>
<organism evidence="5 6">
    <name type="scientific">Dyadobacter soli</name>
    <dbReference type="NCBI Taxonomy" id="659014"/>
    <lineage>
        <taxon>Bacteria</taxon>
        <taxon>Pseudomonadati</taxon>
        <taxon>Bacteroidota</taxon>
        <taxon>Cytophagia</taxon>
        <taxon>Cytophagales</taxon>
        <taxon>Spirosomataceae</taxon>
        <taxon>Dyadobacter</taxon>
    </lineage>
</organism>
<evidence type="ECO:0000256" key="2">
    <source>
        <dbReference type="ARBA" id="ARBA00022630"/>
    </source>
</evidence>
<sequence>MHQISNPSILYFGTPVVLVGTTNVDDTFNLAPISSAFWLGYRCMIGIAAHSKTTENILRTRECVLNLPSVEQVEAVDRLALLTGSNPVPAGKKLKGYTYEADKFGRAGLTPLESTIVSAPRVLECPVQLEAAFVAIHPFAAETGIENIRSVTLELKILRVHLDDSIVSRENPDHVDPEKWRPLIMSFQQFYGLGGQLHPSKLASVPERLYRTRDTESAGISHLDLN</sequence>
<name>A0A1G7GBE6_9BACT</name>
<dbReference type="InterPro" id="IPR052174">
    <property type="entry name" value="Flavoredoxin"/>
</dbReference>
<keyword evidence="2" id="KW-0285">Flavoprotein</keyword>
<evidence type="ECO:0000313" key="5">
    <source>
        <dbReference type="EMBL" id="SDE85474.1"/>
    </source>
</evidence>
<dbReference type="GO" id="GO:0010181">
    <property type="term" value="F:FMN binding"/>
    <property type="evidence" value="ECO:0007669"/>
    <property type="project" value="InterPro"/>
</dbReference>
<dbReference type="OrthoDB" id="9794638at2"/>
<dbReference type="PANTHER" id="PTHR43567">
    <property type="entry name" value="FLAVOREDOXIN-RELATED-RELATED"/>
    <property type="match status" value="1"/>
</dbReference>